<dbReference type="InterPro" id="IPR006068">
    <property type="entry name" value="ATPase_P-typ_cation-transptr_C"/>
</dbReference>
<dbReference type="InterPro" id="IPR001757">
    <property type="entry name" value="P_typ_ATPase"/>
</dbReference>
<dbReference type="InterPro" id="IPR044492">
    <property type="entry name" value="P_typ_ATPase_HD_dom"/>
</dbReference>
<evidence type="ECO:0000256" key="6">
    <source>
        <dbReference type="ARBA" id="ARBA00022989"/>
    </source>
</evidence>
<feature type="transmembrane region" description="Helical" evidence="9">
    <location>
        <begin position="635"/>
        <end position="655"/>
    </location>
</feature>
<keyword evidence="2 9" id="KW-0812">Transmembrane</keyword>
<dbReference type="Gene3D" id="2.70.150.10">
    <property type="entry name" value="Calcium-transporting ATPase, cytoplasmic transduction domain A"/>
    <property type="match status" value="1"/>
</dbReference>
<dbReference type="NCBIfam" id="TIGR01494">
    <property type="entry name" value="ATPase_P-type"/>
    <property type="match status" value="2"/>
</dbReference>
<feature type="transmembrane region" description="Helical" evidence="9">
    <location>
        <begin position="66"/>
        <end position="89"/>
    </location>
</feature>
<reference evidence="11 12" key="1">
    <citation type="submission" date="2020-05" db="EMBL/GenBank/DDBJ databases">
        <authorList>
            <person name="Whitworth D."/>
        </authorList>
    </citation>
    <scope>NUCLEOTIDE SEQUENCE [LARGE SCALE GENOMIC DNA]</scope>
    <source>
        <strain evidence="11 12">AM005</strain>
    </source>
</reference>
<keyword evidence="3" id="KW-0547">Nucleotide-binding</keyword>
<sequence>MRIPVPIRRLPAPLDDARGLDTDEVSERRARYGRNDVLAQSHRSWLHVLGETAGDPMLWFLVGTSGLYFVLGARTEGLVLLLAIVPLLGMDGFLHRRTRASTAGLQSRLAARATVLRAGREQVVTADELVVGDLARVEAGEHFPADGVVVRGECLQAEESSLTGEALPVRKRPLSRLPPGAEPAVDGSHWGLAGTRLLTGTAWVRIVFTGRETLYGSIVRSATQGAQARTPLQQAVAHLVAVLMGVAAVLCVVLAFVRWRQGFGWMDALLSAATLAVAALPEEFPVAFTFFLGAGVYRLARRQALVRRLVSVENIGRVTCICSDKTGTLTEGRLRVARTLPAPGVQAEALLWTAALASREEGGDPLDAALLEAATRARPGVARPRVGATFPFTEERRRETAVVEDAEGRLLAAVKGAPERVLDLCALDAGAREAWGERVSALAAEGRKVIACASQSLDASAWRGGEPDRGFHFLGLVAFEDPVRPGVPEAVRECREAGLRTVMVTGDHPATALAVARQLGLGGARPRVLIGEELEARLHEDGAVPDVDVVARAVPAQKYALVTALQRRGEVVAATGDGVNDVPALQAADVGIAMGERGTRSAREVASIVLLDDDFGTLVRAIAEGRQLFRNLQGCFLYLLLIHIPLVVTAALLPLAGYPLLYLPVHIVWLELIIHPTAMLAFQAAARPGRLAPMRRRGSARFFSAGDWATLALVGGLMTVGLVWSYDRSLGVGRDVEHGRAVAMASLTLASTVFAAVLTGLRTRTARWVCALTTGVSLLLIQVPALAHLLMLRPLHPDDWARVAVGVAVASLPLVLSRPRAAAHPARDGAARGSSPSQAHGREGLPGNPAAARRWRKRSP</sequence>
<dbReference type="Pfam" id="PF00122">
    <property type="entry name" value="E1-E2_ATPase"/>
    <property type="match status" value="1"/>
</dbReference>
<dbReference type="PROSITE" id="PS00154">
    <property type="entry name" value="ATPASE_E1_E2"/>
    <property type="match status" value="1"/>
</dbReference>
<evidence type="ECO:0000259" key="10">
    <source>
        <dbReference type="SMART" id="SM00831"/>
    </source>
</evidence>
<dbReference type="SFLD" id="SFLDS00003">
    <property type="entry name" value="Haloacid_Dehalogenase"/>
    <property type="match status" value="1"/>
</dbReference>
<dbReference type="EMBL" id="JABFNT010000002">
    <property type="protein sequence ID" value="NOJ76883.1"/>
    <property type="molecule type" value="Genomic_DNA"/>
</dbReference>
<evidence type="ECO:0000256" key="5">
    <source>
        <dbReference type="ARBA" id="ARBA00022967"/>
    </source>
</evidence>
<dbReference type="SUPFAM" id="SSF81653">
    <property type="entry name" value="Calcium ATPase, transduction domain A"/>
    <property type="match status" value="1"/>
</dbReference>
<feature type="transmembrane region" description="Helical" evidence="9">
    <location>
        <begin position="741"/>
        <end position="761"/>
    </location>
</feature>
<protein>
    <submittedName>
        <fullName evidence="11">Cation-transporting P-type ATPase</fullName>
    </submittedName>
</protein>
<evidence type="ECO:0000256" key="3">
    <source>
        <dbReference type="ARBA" id="ARBA00022741"/>
    </source>
</evidence>
<evidence type="ECO:0000313" key="11">
    <source>
        <dbReference type="EMBL" id="NOJ76883.1"/>
    </source>
</evidence>
<dbReference type="InterPro" id="IPR023298">
    <property type="entry name" value="ATPase_P-typ_TM_dom_sf"/>
</dbReference>
<dbReference type="InterPro" id="IPR023214">
    <property type="entry name" value="HAD_sf"/>
</dbReference>
<evidence type="ECO:0000256" key="1">
    <source>
        <dbReference type="ARBA" id="ARBA00004141"/>
    </source>
</evidence>
<dbReference type="InterPro" id="IPR023299">
    <property type="entry name" value="ATPase_P-typ_cyto_dom_N"/>
</dbReference>
<proteinExistence type="predicted"/>
<dbReference type="InterPro" id="IPR004014">
    <property type="entry name" value="ATPase_P-typ_cation-transptr_N"/>
</dbReference>
<evidence type="ECO:0000313" key="12">
    <source>
        <dbReference type="Proteomes" id="UP000533080"/>
    </source>
</evidence>
<evidence type="ECO:0000256" key="7">
    <source>
        <dbReference type="ARBA" id="ARBA00023136"/>
    </source>
</evidence>
<keyword evidence="5" id="KW-1278">Translocase</keyword>
<feature type="transmembrane region" description="Helical" evidence="9">
    <location>
        <begin position="768"/>
        <end position="788"/>
    </location>
</feature>
<feature type="transmembrane region" description="Helical" evidence="9">
    <location>
        <begin position="702"/>
        <end position="726"/>
    </location>
</feature>
<dbReference type="InterPro" id="IPR018303">
    <property type="entry name" value="ATPase_P-typ_P_site"/>
</dbReference>
<dbReference type="SMART" id="SM00831">
    <property type="entry name" value="Cation_ATPase_N"/>
    <property type="match status" value="1"/>
</dbReference>
<dbReference type="Pfam" id="PF00690">
    <property type="entry name" value="Cation_ATPase_N"/>
    <property type="match status" value="1"/>
</dbReference>
<evidence type="ECO:0000256" key="2">
    <source>
        <dbReference type="ARBA" id="ARBA00022692"/>
    </source>
</evidence>
<accession>A0A7Y4ICR2</accession>
<comment type="subcellular location">
    <subcellularLocation>
        <location evidence="1">Membrane</location>
        <topology evidence="1">Multi-pass membrane protein</topology>
    </subcellularLocation>
</comment>
<keyword evidence="6 9" id="KW-1133">Transmembrane helix</keyword>
<evidence type="ECO:0000256" key="4">
    <source>
        <dbReference type="ARBA" id="ARBA00022840"/>
    </source>
</evidence>
<dbReference type="RefSeq" id="WP_171439453.1">
    <property type="nucleotide sequence ID" value="NZ_JABFNS010000078.1"/>
</dbReference>
<dbReference type="Gene3D" id="3.40.50.1000">
    <property type="entry name" value="HAD superfamily/HAD-like"/>
    <property type="match status" value="2"/>
</dbReference>
<dbReference type="PANTHER" id="PTHR42861">
    <property type="entry name" value="CALCIUM-TRANSPORTING ATPASE"/>
    <property type="match status" value="1"/>
</dbReference>
<dbReference type="InterPro" id="IPR059000">
    <property type="entry name" value="ATPase_P-type_domA"/>
</dbReference>
<feature type="transmembrane region" description="Helical" evidence="9">
    <location>
        <begin position="800"/>
        <end position="817"/>
    </location>
</feature>
<dbReference type="SUPFAM" id="SSF56784">
    <property type="entry name" value="HAD-like"/>
    <property type="match status" value="1"/>
</dbReference>
<gene>
    <name evidence="11" type="ORF">HNV28_00645</name>
</gene>
<dbReference type="SUPFAM" id="SSF81665">
    <property type="entry name" value="Calcium ATPase, transmembrane domain M"/>
    <property type="match status" value="1"/>
</dbReference>
<dbReference type="Gene3D" id="1.20.1110.10">
    <property type="entry name" value="Calcium-transporting ATPase, transmembrane domain"/>
    <property type="match status" value="2"/>
</dbReference>
<feature type="domain" description="Cation-transporting P-type ATPase N-terminal" evidence="10">
    <location>
        <begin position="6"/>
        <end position="73"/>
    </location>
</feature>
<feature type="transmembrane region" description="Helical" evidence="9">
    <location>
        <begin position="661"/>
        <end position="682"/>
    </location>
</feature>
<dbReference type="SFLD" id="SFLDG00002">
    <property type="entry name" value="C1.7:_P-type_atpase_like"/>
    <property type="match status" value="1"/>
</dbReference>
<dbReference type="Pfam" id="PF00689">
    <property type="entry name" value="Cation_ATPase_C"/>
    <property type="match status" value="1"/>
</dbReference>
<comment type="caution">
    <text evidence="11">The sequence shown here is derived from an EMBL/GenBank/DDBJ whole genome shotgun (WGS) entry which is preliminary data.</text>
</comment>
<dbReference type="AlphaFoldDB" id="A0A7Y4ICR2"/>
<keyword evidence="7 9" id="KW-0472">Membrane</keyword>
<dbReference type="GO" id="GO:0016020">
    <property type="term" value="C:membrane"/>
    <property type="evidence" value="ECO:0007669"/>
    <property type="project" value="UniProtKB-SubCell"/>
</dbReference>
<dbReference type="GO" id="GO:0005524">
    <property type="term" value="F:ATP binding"/>
    <property type="evidence" value="ECO:0007669"/>
    <property type="project" value="UniProtKB-KW"/>
</dbReference>
<dbReference type="PRINTS" id="PR00119">
    <property type="entry name" value="CATATPASE"/>
</dbReference>
<name>A0A7Y4ICR2_MYXXA</name>
<evidence type="ECO:0000256" key="9">
    <source>
        <dbReference type="SAM" id="Phobius"/>
    </source>
</evidence>
<feature type="region of interest" description="Disordered" evidence="8">
    <location>
        <begin position="823"/>
        <end position="860"/>
    </location>
</feature>
<dbReference type="InterPro" id="IPR008250">
    <property type="entry name" value="ATPase_P-typ_transduc_dom_A_sf"/>
</dbReference>
<dbReference type="Pfam" id="PF00702">
    <property type="entry name" value="Hydrolase"/>
    <property type="match status" value="1"/>
</dbReference>
<feature type="transmembrane region" description="Helical" evidence="9">
    <location>
        <begin position="269"/>
        <end position="297"/>
    </location>
</feature>
<feature type="transmembrane region" description="Helical" evidence="9">
    <location>
        <begin position="236"/>
        <end position="257"/>
    </location>
</feature>
<dbReference type="Proteomes" id="UP000533080">
    <property type="component" value="Unassembled WGS sequence"/>
</dbReference>
<organism evidence="11 12">
    <name type="scientific">Myxococcus xanthus</name>
    <dbReference type="NCBI Taxonomy" id="34"/>
    <lineage>
        <taxon>Bacteria</taxon>
        <taxon>Pseudomonadati</taxon>
        <taxon>Myxococcota</taxon>
        <taxon>Myxococcia</taxon>
        <taxon>Myxococcales</taxon>
        <taxon>Cystobacterineae</taxon>
        <taxon>Myxococcaceae</taxon>
        <taxon>Myxococcus</taxon>
    </lineage>
</organism>
<keyword evidence="4" id="KW-0067">ATP-binding</keyword>
<dbReference type="GO" id="GO:0016887">
    <property type="term" value="F:ATP hydrolysis activity"/>
    <property type="evidence" value="ECO:0007669"/>
    <property type="project" value="InterPro"/>
</dbReference>
<dbReference type="Gene3D" id="3.40.1110.10">
    <property type="entry name" value="Calcium-transporting ATPase, cytoplasmic domain N"/>
    <property type="match status" value="1"/>
</dbReference>
<dbReference type="SFLD" id="SFLDF00027">
    <property type="entry name" value="p-type_atpase"/>
    <property type="match status" value="1"/>
</dbReference>
<dbReference type="InterPro" id="IPR036412">
    <property type="entry name" value="HAD-like_sf"/>
</dbReference>
<evidence type="ECO:0000256" key="8">
    <source>
        <dbReference type="SAM" id="MobiDB-lite"/>
    </source>
</evidence>